<organism evidence="2">
    <name type="scientific">viral metagenome</name>
    <dbReference type="NCBI Taxonomy" id="1070528"/>
    <lineage>
        <taxon>unclassified sequences</taxon>
        <taxon>metagenomes</taxon>
        <taxon>organismal metagenomes</taxon>
    </lineage>
</organism>
<proteinExistence type="predicted"/>
<evidence type="ECO:0000256" key="1">
    <source>
        <dbReference type="SAM" id="MobiDB-lite"/>
    </source>
</evidence>
<protein>
    <submittedName>
        <fullName evidence="2">Uncharacterized protein</fullName>
    </submittedName>
</protein>
<evidence type="ECO:0000313" key="2">
    <source>
        <dbReference type="EMBL" id="QHT09867.1"/>
    </source>
</evidence>
<sequence>MSITPFGCRQEPLFDTLQVPNQILNPGLDLVPANDFYPQQGGYTSEDPRLLDPTRGIRLVLDRPAVQPRNVQPLTDIAIADLPPNQAQYQNYTDINLGNRTYKWSDFRAVVYPNPVYTLQSNVEGVLFTDPMGSLKPYYLKHPLTENNSAYSDYTWDQDQLSFREDIMARQSQVFDKRRYTAFQSFFRSPPHGPSDGNSYGPSDGNSYGNSYGNPMK</sequence>
<feature type="compositionally biased region" description="Polar residues" evidence="1">
    <location>
        <begin position="196"/>
        <end position="217"/>
    </location>
</feature>
<name>A0A6C0D014_9ZZZZ</name>
<feature type="region of interest" description="Disordered" evidence="1">
    <location>
        <begin position="186"/>
        <end position="217"/>
    </location>
</feature>
<reference evidence="2" key="1">
    <citation type="journal article" date="2020" name="Nature">
        <title>Giant virus diversity and host interactions through global metagenomics.</title>
        <authorList>
            <person name="Schulz F."/>
            <person name="Roux S."/>
            <person name="Paez-Espino D."/>
            <person name="Jungbluth S."/>
            <person name="Walsh D.A."/>
            <person name="Denef V.J."/>
            <person name="McMahon K.D."/>
            <person name="Konstantinidis K.T."/>
            <person name="Eloe-Fadrosh E.A."/>
            <person name="Kyrpides N.C."/>
            <person name="Woyke T."/>
        </authorList>
    </citation>
    <scope>NUCLEOTIDE SEQUENCE</scope>
    <source>
        <strain evidence="2">GVMAG-M-3300023174-104</strain>
    </source>
</reference>
<dbReference type="AlphaFoldDB" id="A0A6C0D014"/>
<dbReference type="EMBL" id="MN739518">
    <property type="protein sequence ID" value="QHT09867.1"/>
    <property type="molecule type" value="Genomic_DNA"/>
</dbReference>
<accession>A0A6C0D014</accession>